<dbReference type="PANTHER" id="PTHR43767">
    <property type="entry name" value="LONG-CHAIN-FATTY-ACID--COA LIGASE"/>
    <property type="match status" value="1"/>
</dbReference>
<keyword evidence="3" id="KW-1185">Reference proteome</keyword>
<name>A0A437RFR3_9BURK</name>
<dbReference type="PANTHER" id="PTHR43767:SF1">
    <property type="entry name" value="NONRIBOSOMAL PEPTIDE SYNTHASE PES1 (EUROFUNG)-RELATED"/>
    <property type="match status" value="1"/>
</dbReference>
<dbReference type="Pfam" id="PF00501">
    <property type="entry name" value="AMP-binding"/>
    <property type="match status" value="1"/>
</dbReference>
<dbReference type="InterPro" id="IPR020845">
    <property type="entry name" value="AMP-binding_CS"/>
</dbReference>
<dbReference type="InterPro" id="IPR000873">
    <property type="entry name" value="AMP-dep_synth/lig_dom"/>
</dbReference>
<sequence>MAPRAVQREDLGGGAFVLRHPEPLQPHARCVGEWLERWATETPEAPAFAEPADAATQPGGWRVLSWRALRQQVGAVAQALLDLNLPPDGPVVVLSDNALDHLVLLLAGMHVGRAVCTVSSGYCRLAGGDFGRIHGILQALQPALVYASDAAIYAPALVGSGVQPVQVYSQGAEYVPGALPFTQLLAAQETPAVMAAFARITPDTHAKYLLTSGSTGHPKVVINTHRMLCANQQMLAQTLRFLDAEKPVLLDWLPWSHTFGGNHNTNIVLRAGGTMYIDDGRPLPGAIDKTLKHLQSVQPTIYFNVPRGFEMMLPALEADEALARRFFGRLRMAFYAGAGMPVTTWNRLVAVCAKVREEPLWLTTSWGSTETAPAAAFVSWQLEQPGVIGLPLPGVELKFTPNGSKLEMRVRGANVFPGYRHNAEATAAAFDDEGYYKIGDAGYLADEAQPLQGIVFNGRVAEDFKLTSGTWVSVGTLRLKVVAAMAPHVQDAVITGHDRSEIGVLLFLSEAGRALGAEAAAARVREGLRQLKAEHAGSSQTPVRALILEGPPSMAAGEITDKGYVNQRLVLQRRAADVEALYAASGSPRIITP</sequence>
<accession>A0A437RFR3</accession>
<evidence type="ECO:0000313" key="3">
    <source>
        <dbReference type="Proteomes" id="UP000285575"/>
    </source>
</evidence>
<evidence type="ECO:0000313" key="2">
    <source>
        <dbReference type="EMBL" id="RVU45616.1"/>
    </source>
</evidence>
<dbReference type="InterPro" id="IPR042099">
    <property type="entry name" value="ANL_N_sf"/>
</dbReference>
<dbReference type="OrthoDB" id="9766486at2"/>
<protein>
    <submittedName>
        <fullName evidence="2">Feruloyl-CoA synthase</fullName>
    </submittedName>
</protein>
<dbReference type="Proteomes" id="UP000285575">
    <property type="component" value="Unassembled WGS sequence"/>
</dbReference>
<dbReference type="EMBL" id="SACR01000004">
    <property type="protein sequence ID" value="RVU45616.1"/>
    <property type="molecule type" value="Genomic_DNA"/>
</dbReference>
<dbReference type="PROSITE" id="PS00455">
    <property type="entry name" value="AMP_BINDING"/>
    <property type="match status" value="1"/>
</dbReference>
<comment type="caution">
    <text evidence="2">The sequence shown here is derived from an EMBL/GenBank/DDBJ whole genome shotgun (WGS) entry which is preliminary data.</text>
</comment>
<dbReference type="RefSeq" id="WP_128229705.1">
    <property type="nucleotide sequence ID" value="NZ_SACR01000004.1"/>
</dbReference>
<gene>
    <name evidence="2" type="ORF">EOE66_12960</name>
</gene>
<dbReference type="Gene3D" id="3.40.50.12780">
    <property type="entry name" value="N-terminal domain of ligase-like"/>
    <property type="match status" value="1"/>
</dbReference>
<feature type="domain" description="AMP-dependent synthetase/ligase" evidence="1">
    <location>
        <begin position="35"/>
        <end position="419"/>
    </location>
</feature>
<dbReference type="Pfam" id="PF23562">
    <property type="entry name" value="AMP-binding_C_3"/>
    <property type="match status" value="1"/>
</dbReference>
<dbReference type="SUPFAM" id="SSF56801">
    <property type="entry name" value="Acetyl-CoA synthetase-like"/>
    <property type="match status" value="1"/>
</dbReference>
<dbReference type="InterPro" id="IPR050237">
    <property type="entry name" value="ATP-dep_AMP-bd_enzyme"/>
</dbReference>
<evidence type="ECO:0000259" key="1">
    <source>
        <dbReference type="Pfam" id="PF00501"/>
    </source>
</evidence>
<proteinExistence type="predicted"/>
<reference evidence="2 3" key="1">
    <citation type="submission" date="2019-01" db="EMBL/GenBank/DDBJ databases">
        <authorList>
            <person name="Chen W.-M."/>
        </authorList>
    </citation>
    <scope>NUCLEOTIDE SEQUENCE [LARGE SCALE GENOMIC DNA]</scope>
    <source>
        <strain evidence="2 3">KYPY4</strain>
    </source>
</reference>
<organism evidence="2 3">
    <name type="scientific">Rubrivivax rivuli</name>
    <dbReference type="NCBI Taxonomy" id="1862385"/>
    <lineage>
        <taxon>Bacteria</taxon>
        <taxon>Pseudomonadati</taxon>
        <taxon>Pseudomonadota</taxon>
        <taxon>Betaproteobacteria</taxon>
        <taxon>Burkholderiales</taxon>
        <taxon>Sphaerotilaceae</taxon>
        <taxon>Rubrivivax</taxon>
    </lineage>
</organism>
<dbReference type="AlphaFoldDB" id="A0A437RFR3"/>